<organism evidence="8 9">
    <name type="scientific">Neolewinella xylanilytica</name>
    <dbReference type="NCBI Taxonomy" id="1514080"/>
    <lineage>
        <taxon>Bacteria</taxon>
        <taxon>Pseudomonadati</taxon>
        <taxon>Bacteroidota</taxon>
        <taxon>Saprospiria</taxon>
        <taxon>Saprospirales</taxon>
        <taxon>Lewinellaceae</taxon>
        <taxon>Neolewinella</taxon>
    </lineage>
</organism>
<gene>
    <name evidence="8" type="ORF">CLV84_1726</name>
</gene>
<keyword evidence="3" id="KW-0732">Signal</keyword>
<dbReference type="RefSeq" id="WP_104419286.1">
    <property type="nucleotide sequence ID" value="NZ_PTJC01000005.1"/>
</dbReference>
<feature type="domain" description="SusD-like N-terminal" evidence="7">
    <location>
        <begin position="21"/>
        <end position="194"/>
    </location>
</feature>
<accession>A0A2S6IB99</accession>
<reference evidence="8 9" key="1">
    <citation type="submission" date="2018-02" db="EMBL/GenBank/DDBJ databases">
        <title>Genomic Encyclopedia of Archaeal and Bacterial Type Strains, Phase II (KMG-II): from individual species to whole genera.</title>
        <authorList>
            <person name="Goeker M."/>
        </authorList>
    </citation>
    <scope>NUCLEOTIDE SEQUENCE [LARGE SCALE GENOMIC DNA]</scope>
    <source>
        <strain evidence="8 9">DSM 29526</strain>
    </source>
</reference>
<dbReference type="OrthoDB" id="5694214at2"/>
<name>A0A2S6IB99_9BACT</name>
<comment type="similarity">
    <text evidence="2">Belongs to the SusD family.</text>
</comment>
<comment type="caution">
    <text evidence="8">The sequence shown here is derived from an EMBL/GenBank/DDBJ whole genome shotgun (WGS) entry which is preliminary data.</text>
</comment>
<dbReference type="InterPro" id="IPR011990">
    <property type="entry name" value="TPR-like_helical_dom_sf"/>
</dbReference>
<comment type="subcellular location">
    <subcellularLocation>
        <location evidence="1">Cell outer membrane</location>
    </subcellularLocation>
</comment>
<dbReference type="Pfam" id="PF14322">
    <property type="entry name" value="SusD-like_3"/>
    <property type="match status" value="1"/>
</dbReference>
<dbReference type="InterPro" id="IPR033985">
    <property type="entry name" value="SusD-like_N"/>
</dbReference>
<dbReference type="Pfam" id="PF07980">
    <property type="entry name" value="SusD_RagB"/>
    <property type="match status" value="1"/>
</dbReference>
<evidence type="ECO:0000256" key="1">
    <source>
        <dbReference type="ARBA" id="ARBA00004442"/>
    </source>
</evidence>
<evidence type="ECO:0000259" key="7">
    <source>
        <dbReference type="Pfam" id="PF14322"/>
    </source>
</evidence>
<evidence type="ECO:0000256" key="2">
    <source>
        <dbReference type="ARBA" id="ARBA00006275"/>
    </source>
</evidence>
<keyword evidence="4" id="KW-0472">Membrane</keyword>
<keyword evidence="5" id="KW-0998">Cell outer membrane</keyword>
<evidence type="ECO:0000256" key="4">
    <source>
        <dbReference type="ARBA" id="ARBA00023136"/>
    </source>
</evidence>
<dbReference type="GO" id="GO:0009279">
    <property type="term" value="C:cell outer membrane"/>
    <property type="evidence" value="ECO:0007669"/>
    <property type="project" value="UniProtKB-SubCell"/>
</dbReference>
<dbReference type="AlphaFoldDB" id="A0A2S6IB99"/>
<dbReference type="SUPFAM" id="SSF48452">
    <property type="entry name" value="TPR-like"/>
    <property type="match status" value="1"/>
</dbReference>
<evidence type="ECO:0000256" key="5">
    <source>
        <dbReference type="ARBA" id="ARBA00023237"/>
    </source>
</evidence>
<evidence type="ECO:0000313" key="8">
    <source>
        <dbReference type="EMBL" id="PPK88755.1"/>
    </source>
</evidence>
<dbReference type="EMBL" id="PTJC01000005">
    <property type="protein sequence ID" value="PPK88755.1"/>
    <property type="molecule type" value="Genomic_DNA"/>
</dbReference>
<sequence length="606" mass="68834">MQFNVILGAIALCCLASCQDFLEPESISTFDTEYVFSNVDDARKGVNAIYVPFGDDAFRSRLSNNMAANTDIERQSGWTSSGDRYQIWDLQALSSNNDLRRVWNAAYQAIRDANIAIEGIEGGEAINSADVATVRTMNHLLGEAYTLRAYWYSMLTYYFGDVPNVRQAPKAGNEFFLERTNRNEILSQVIEDMIAVEGNMMWAEDLPYGIEQVNREFTLGMIARIALQRGGYYLQPDLTQAREGDYLDYYQIAKDYTERLMNLKDRELPRDFRQVFLNNSKFISPTNSDVLFEVPFAIGNGDVGWNIGIRVDGGATAAHNYGSGNNYLAIPPTYYYSFDTADIRRDVTCAFWKINVDGEVEITNGGITNIAQGKWSRWFLDNPPGASTAKGTGINWPMLRYADVILMHAEAENELNGPTGLAQESLKRVRRRAFRENEWNDKVDGYVSTVSTSKEDFFEAIVDERAWEFGGEMIRKFELIRWGNYSEKMEETVENLKAMADAAVTGTGKYAYLPDYIYWKVDESGDFVVLNPDSEVAVPPDDSWNREAWTLALSDEITVYDEWILKDWRNYIDEGPRPGIVRYVFPIPEEAITNSQGTLANDGYEF</sequence>
<dbReference type="InterPro" id="IPR012944">
    <property type="entry name" value="SusD_RagB_dom"/>
</dbReference>
<keyword evidence="9" id="KW-1185">Reference proteome</keyword>
<evidence type="ECO:0000259" key="6">
    <source>
        <dbReference type="Pfam" id="PF07980"/>
    </source>
</evidence>
<dbReference type="Proteomes" id="UP000237662">
    <property type="component" value="Unassembled WGS sequence"/>
</dbReference>
<evidence type="ECO:0000313" key="9">
    <source>
        <dbReference type="Proteomes" id="UP000237662"/>
    </source>
</evidence>
<evidence type="ECO:0000256" key="3">
    <source>
        <dbReference type="ARBA" id="ARBA00022729"/>
    </source>
</evidence>
<protein>
    <submittedName>
        <fullName evidence="8">Putative outer membrane starch-binding protein</fullName>
    </submittedName>
</protein>
<proteinExistence type="inferred from homology"/>
<feature type="domain" description="RagB/SusD" evidence="6">
    <location>
        <begin position="374"/>
        <end position="604"/>
    </location>
</feature>
<dbReference type="Gene3D" id="1.25.40.390">
    <property type="match status" value="1"/>
</dbReference>